<dbReference type="SUPFAM" id="SSF69754">
    <property type="entry name" value="Ribosome binding protein Y (YfiA homologue)"/>
    <property type="match status" value="1"/>
</dbReference>
<evidence type="ECO:0000313" key="1">
    <source>
        <dbReference type="EMBL" id="MBD5781142.1"/>
    </source>
</evidence>
<organism evidence="1 2">
    <name type="scientific">Pelagicoccus enzymogenes</name>
    <dbReference type="NCBI Taxonomy" id="2773457"/>
    <lineage>
        <taxon>Bacteria</taxon>
        <taxon>Pseudomonadati</taxon>
        <taxon>Verrucomicrobiota</taxon>
        <taxon>Opitutia</taxon>
        <taxon>Puniceicoccales</taxon>
        <taxon>Pelagicoccaceae</taxon>
        <taxon>Pelagicoccus</taxon>
    </lineage>
</organism>
<dbReference type="EMBL" id="JACYFG010000040">
    <property type="protein sequence ID" value="MBD5781142.1"/>
    <property type="molecule type" value="Genomic_DNA"/>
</dbReference>
<dbReference type="InterPro" id="IPR036567">
    <property type="entry name" value="RHF-like"/>
</dbReference>
<proteinExistence type="predicted"/>
<protein>
    <submittedName>
        <fullName evidence="1">Uncharacterized protein</fullName>
    </submittedName>
</protein>
<accession>A0A927F9U0</accession>
<keyword evidence="2" id="KW-1185">Reference proteome</keyword>
<reference evidence="1" key="1">
    <citation type="submission" date="2020-09" db="EMBL/GenBank/DDBJ databases">
        <title>Pelagicoccus enzymogenes sp. nov. with an EPS production, isolated from marine sediment.</title>
        <authorList>
            <person name="Feng X."/>
        </authorList>
    </citation>
    <scope>NUCLEOTIDE SEQUENCE</scope>
    <source>
        <strain evidence="1">NFK12</strain>
    </source>
</reference>
<evidence type="ECO:0000313" key="2">
    <source>
        <dbReference type="Proteomes" id="UP000622317"/>
    </source>
</evidence>
<gene>
    <name evidence="1" type="ORF">IEN85_16705</name>
</gene>
<name>A0A927F9U0_9BACT</name>
<dbReference type="AlphaFoldDB" id="A0A927F9U0"/>
<comment type="caution">
    <text evidence="1">The sequence shown here is derived from an EMBL/GenBank/DDBJ whole genome shotgun (WGS) entry which is preliminary data.</text>
</comment>
<sequence>MSILCMDVGTKAPIQIETVDMRLHAGYRKTLVDKAGALFRRHSQLLGLKLSIRRSETGKATAEYATTARLVLPGYDKIVVKRGQRLSAVIAETLEVAGRQLRRRARALRAKKRT</sequence>
<dbReference type="Proteomes" id="UP000622317">
    <property type="component" value="Unassembled WGS sequence"/>
</dbReference>
<dbReference type="RefSeq" id="WP_191618243.1">
    <property type="nucleotide sequence ID" value="NZ_JACYFG010000040.1"/>
</dbReference>